<evidence type="ECO:0000313" key="2">
    <source>
        <dbReference type="EnsemblMetazoa" id="SCAU013651-PA"/>
    </source>
</evidence>
<feature type="signal peptide" evidence="1">
    <location>
        <begin position="1"/>
        <end position="23"/>
    </location>
</feature>
<sequence>METNYPMLLLLILLSFAKFGVQAAPMRGETTFNNEIMNDVLLDLDGESPKLWDLKRKYTYNLGDEKPTEILWKKDVFEKDMDDAGLFNDFSVLIRSSAGSTSTSTTTTTPKPTKAGFWQRIKALICNDFDYSKAAEQSGSLLEPIVEVIDDVERSETWKTVSKYASKTKDVVAENVDELGDKLIIWKDDLKDMMKKINF</sequence>
<protein>
    <submittedName>
        <fullName evidence="2">Uncharacterized protein</fullName>
    </submittedName>
</protein>
<evidence type="ECO:0000313" key="3">
    <source>
        <dbReference type="Proteomes" id="UP000095300"/>
    </source>
</evidence>
<dbReference type="KEGG" id="scac:106086463"/>
<dbReference type="EnsemblMetazoa" id="SCAU013651-RA">
    <property type="protein sequence ID" value="SCAU013651-PA"/>
    <property type="gene ID" value="SCAU013651"/>
</dbReference>
<gene>
    <name evidence="2" type="primary">106086463</name>
</gene>
<dbReference type="OrthoDB" id="432169at2759"/>
<accession>A0A1I8Q3V3</accession>
<evidence type="ECO:0000256" key="1">
    <source>
        <dbReference type="SAM" id="SignalP"/>
    </source>
</evidence>
<dbReference type="Proteomes" id="UP000095300">
    <property type="component" value="Unassembled WGS sequence"/>
</dbReference>
<feature type="chain" id="PRO_5009327656" evidence="1">
    <location>
        <begin position="24"/>
        <end position="199"/>
    </location>
</feature>
<proteinExistence type="predicted"/>
<keyword evidence="3" id="KW-1185">Reference proteome</keyword>
<name>A0A1I8Q3V3_STOCA</name>
<keyword evidence="1" id="KW-0732">Signal</keyword>
<organism evidence="2 3">
    <name type="scientific">Stomoxys calcitrans</name>
    <name type="common">Stable fly</name>
    <name type="synonym">Conops calcitrans</name>
    <dbReference type="NCBI Taxonomy" id="35570"/>
    <lineage>
        <taxon>Eukaryota</taxon>
        <taxon>Metazoa</taxon>
        <taxon>Ecdysozoa</taxon>
        <taxon>Arthropoda</taxon>
        <taxon>Hexapoda</taxon>
        <taxon>Insecta</taxon>
        <taxon>Pterygota</taxon>
        <taxon>Neoptera</taxon>
        <taxon>Endopterygota</taxon>
        <taxon>Diptera</taxon>
        <taxon>Brachycera</taxon>
        <taxon>Muscomorpha</taxon>
        <taxon>Muscoidea</taxon>
        <taxon>Muscidae</taxon>
        <taxon>Stomoxys</taxon>
    </lineage>
</organism>
<dbReference type="AlphaFoldDB" id="A0A1I8Q3V3"/>
<dbReference type="VEuPathDB" id="VectorBase:SCAU013651"/>
<reference evidence="2" key="1">
    <citation type="submission" date="2020-05" db="UniProtKB">
        <authorList>
            <consortium name="EnsemblMetazoa"/>
        </authorList>
    </citation>
    <scope>IDENTIFICATION</scope>
    <source>
        <strain evidence="2">USDA</strain>
    </source>
</reference>